<evidence type="ECO:0000313" key="5">
    <source>
        <dbReference type="EMBL" id="PHT73327.1"/>
    </source>
</evidence>
<dbReference type="Pfam" id="PF00011">
    <property type="entry name" value="HSP20"/>
    <property type="match status" value="1"/>
</dbReference>
<dbReference type="InterPro" id="IPR002068">
    <property type="entry name" value="A-crystallin/Hsp20_dom"/>
</dbReference>
<sequence>MKRSSENFLRRFRLLENMKTGEIKATIKNGVLTVTIPKDKEKKPEVKAINIFG</sequence>
<keyword evidence="6" id="KW-1185">Reference proteome</keyword>
<gene>
    <name evidence="5" type="ORF">T459_24112</name>
</gene>
<dbReference type="PROSITE" id="PS01031">
    <property type="entry name" value="SHSP"/>
    <property type="match status" value="1"/>
</dbReference>
<reference evidence="5 6" key="2">
    <citation type="journal article" date="2017" name="Genome Biol.">
        <title>New reference genome sequences of hot pepper reveal the massive evolution of plant disease-resistance genes by retroduplication.</title>
        <authorList>
            <person name="Kim S."/>
            <person name="Park J."/>
            <person name="Yeom S.I."/>
            <person name="Kim Y.M."/>
            <person name="Seo E."/>
            <person name="Kim K.T."/>
            <person name="Kim M.S."/>
            <person name="Lee J.M."/>
            <person name="Cheong K."/>
            <person name="Shin H.S."/>
            <person name="Kim S.B."/>
            <person name="Han K."/>
            <person name="Lee J."/>
            <person name="Park M."/>
            <person name="Lee H.A."/>
            <person name="Lee H.Y."/>
            <person name="Lee Y."/>
            <person name="Oh S."/>
            <person name="Lee J.H."/>
            <person name="Choi E."/>
            <person name="Choi E."/>
            <person name="Lee S.E."/>
            <person name="Jeon J."/>
            <person name="Kim H."/>
            <person name="Choi G."/>
            <person name="Song H."/>
            <person name="Lee J."/>
            <person name="Lee S.C."/>
            <person name="Kwon J.K."/>
            <person name="Lee H.Y."/>
            <person name="Koo N."/>
            <person name="Hong Y."/>
            <person name="Kim R.W."/>
            <person name="Kang W.H."/>
            <person name="Huh J.H."/>
            <person name="Kang B.C."/>
            <person name="Yang T.J."/>
            <person name="Lee Y.H."/>
            <person name="Bennetzen J.L."/>
            <person name="Choi D."/>
        </authorList>
    </citation>
    <scope>NUCLEOTIDE SEQUENCE [LARGE SCALE GENOMIC DNA]</scope>
    <source>
        <strain evidence="6">cv. CM334</strain>
    </source>
</reference>
<organism evidence="5 6">
    <name type="scientific">Capsicum annuum</name>
    <name type="common">Capsicum pepper</name>
    <dbReference type="NCBI Taxonomy" id="4072"/>
    <lineage>
        <taxon>Eukaryota</taxon>
        <taxon>Viridiplantae</taxon>
        <taxon>Streptophyta</taxon>
        <taxon>Embryophyta</taxon>
        <taxon>Tracheophyta</taxon>
        <taxon>Spermatophyta</taxon>
        <taxon>Magnoliopsida</taxon>
        <taxon>eudicotyledons</taxon>
        <taxon>Gunneridae</taxon>
        <taxon>Pentapetalae</taxon>
        <taxon>asterids</taxon>
        <taxon>lamiids</taxon>
        <taxon>Solanales</taxon>
        <taxon>Solanaceae</taxon>
        <taxon>Solanoideae</taxon>
        <taxon>Capsiceae</taxon>
        <taxon>Capsicum</taxon>
    </lineage>
</organism>
<keyword evidence="1" id="KW-0346">Stress response</keyword>
<proteinExistence type="inferred from homology"/>
<protein>
    <recommendedName>
        <fullName evidence="4">SHSP domain-containing protein</fullName>
    </recommendedName>
</protein>
<dbReference type="OMA" id="CESIDGH"/>
<dbReference type="STRING" id="4072.A0A2G2YU71"/>
<dbReference type="EMBL" id="AYRZ02000009">
    <property type="protein sequence ID" value="PHT73327.1"/>
    <property type="molecule type" value="Genomic_DNA"/>
</dbReference>
<dbReference type="Gramene" id="PHT73327">
    <property type="protein sequence ID" value="PHT73327"/>
    <property type="gene ID" value="T459_24112"/>
</dbReference>
<dbReference type="Gene3D" id="2.60.40.790">
    <property type="match status" value="1"/>
</dbReference>
<dbReference type="InterPro" id="IPR008978">
    <property type="entry name" value="HSP20-like_chaperone"/>
</dbReference>
<evidence type="ECO:0000259" key="4">
    <source>
        <dbReference type="PROSITE" id="PS01031"/>
    </source>
</evidence>
<accession>A0A2G2YU71</accession>
<evidence type="ECO:0000256" key="3">
    <source>
        <dbReference type="RuleBase" id="RU003616"/>
    </source>
</evidence>
<name>A0A2G2YU71_CAPAN</name>
<evidence type="ECO:0000256" key="1">
    <source>
        <dbReference type="ARBA" id="ARBA00023016"/>
    </source>
</evidence>
<evidence type="ECO:0000313" key="6">
    <source>
        <dbReference type="Proteomes" id="UP000222542"/>
    </source>
</evidence>
<dbReference type="SUPFAM" id="SSF49764">
    <property type="entry name" value="HSP20-like chaperones"/>
    <property type="match status" value="1"/>
</dbReference>
<reference evidence="5 6" key="1">
    <citation type="journal article" date="2014" name="Nat. Genet.">
        <title>Genome sequence of the hot pepper provides insights into the evolution of pungency in Capsicum species.</title>
        <authorList>
            <person name="Kim S."/>
            <person name="Park M."/>
            <person name="Yeom S.I."/>
            <person name="Kim Y.M."/>
            <person name="Lee J.M."/>
            <person name="Lee H.A."/>
            <person name="Seo E."/>
            <person name="Choi J."/>
            <person name="Cheong K."/>
            <person name="Kim K.T."/>
            <person name="Jung K."/>
            <person name="Lee G.W."/>
            <person name="Oh S.K."/>
            <person name="Bae C."/>
            <person name="Kim S.B."/>
            <person name="Lee H.Y."/>
            <person name="Kim S.Y."/>
            <person name="Kim M.S."/>
            <person name="Kang B.C."/>
            <person name="Jo Y.D."/>
            <person name="Yang H.B."/>
            <person name="Jeong H.J."/>
            <person name="Kang W.H."/>
            <person name="Kwon J.K."/>
            <person name="Shin C."/>
            <person name="Lim J.Y."/>
            <person name="Park J.H."/>
            <person name="Huh J.H."/>
            <person name="Kim J.S."/>
            <person name="Kim B.D."/>
            <person name="Cohen O."/>
            <person name="Paran I."/>
            <person name="Suh M.C."/>
            <person name="Lee S.B."/>
            <person name="Kim Y.K."/>
            <person name="Shin Y."/>
            <person name="Noh S.J."/>
            <person name="Park J."/>
            <person name="Seo Y.S."/>
            <person name="Kwon S.Y."/>
            <person name="Kim H.A."/>
            <person name="Park J.M."/>
            <person name="Kim H.J."/>
            <person name="Choi S.B."/>
            <person name="Bosland P.W."/>
            <person name="Reeves G."/>
            <person name="Jo S.H."/>
            <person name="Lee B.W."/>
            <person name="Cho H.T."/>
            <person name="Choi H.S."/>
            <person name="Lee M.S."/>
            <person name="Yu Y."/>
            <person name="Do Choi Y."/>
            <person name="Park B.S."/>
            <person name="van Deynze A."/>
            <person name="Ashrafi H."/>
            <person name="Hill T."/>
            <person name="Kim W.T."/>
            <person name="Pai H.S."/>
            <person name="Ahn H.K."/>
            <person name="Yeam I."/>
            <person name="Giovannoni J.J."/>
            <person name="Rose J.K."/>
            <person name="Sorensen I."/>
            <person name="Lee S.J."/>
            <person name="Kim R.W."/>
            <person name="Choi I.Y."/>
            <person name="Choi B.S."/>
            <person name="Lim J.S."/>
            <person name="Lee Y.H."/>
            <person name="Choi D."/>
        </authorList>
    </citation>
    <scope>NUCLEOTIDE SEQUENCE [LARGE SCALE GENOMIC DNA]</scope>
    <source>
        <strain evidence="6">cv. CM334</strain>
    </source>
</reference>
<dbReference type="Proteomes" id="UP000222542">
    <property type="component" value="Unassembled WGS sequence"/>
</dbReference>
<feature type="domain" description="SHSP" evidence="4">
    <location>
        <begin position="1"/>
        <end position="53"/>
    </location>
</feature>
<comment type="similarity">
    <text evidence="2 3">Belongs to the small heat shock protein (HSP20) family.</text>
</comment>
<dbReference type="AlphaFoldDB" id="A0A2G2YU71"/>
<dbReference type="InterPro" id="IPR031107">
    <property type="entry name" value="Small_HSP"/>
</dbReference>
<dbReference type="PANTHER" id="PTHR11527">
    <property type="entry name" value="HEAT-SHOCK PROTEIN 20 FAMILY MEMBER"/>
    <property type="match status" value="1"/>
</dbReference>
<evidence type="ECO:0000256" key="2">
    <source>
        <dbReference type="PROSITE-ProRule" id="PRU00285"/>
    </source>
</evidence>
<comment type="caution">
    <text evidence="5">The sequence shown here is derived from an EMBL/GenBank/DDBJ whole genome shotgun (WGS) entry which is preliminary data.</text>
</comment>